<keyword evidence="3" id="KW-0812">Transmembrane</keyword>
<protein>
    <submittedName>
        <fullName evidence="9">Uncharacterized protein</fullName>
    </submittedName>
</protein>
<keyword evidence="5" id="KW-1133">Transmembrane helix</keyword>
<comment type="subcellular location">
    <subcellularLocation>
        <location evidence="1">Golgi apparatus membrane</location>
        <topology evidence="1">Single-pass type II membrane protein</topology>
    </subcellularLocation>
</comment>
<comment type="caution">
    <text evidence="9">The sequence shown here is derived from an EMBL/GenBank/DDBJ whole genome shotgun (WGS) entry which is preliminary data.</text>
</comment>
<evidence type="ECO:0000256" key="2">
    <source>
        <dbReference type="ARBA" id="ARBA00022679"/>
    </source>
</evidence>
<dbReference type="InterPro" id="IPR007734">
    <property type="entry name" value="Heparan_SO4_2-O-STrfase"/>
</dbReference>
<evidence type="ECO:0000256" key="5">
    <source>
        <dbReference type="ARBA" id="ARBA00022989"/>
    </source>
</evidence>
<organism evidence="9 10">
    <name type="scientific">Elysia chlorotica</name>
    <name type="common">Eastern emerald elysia</name>
    <name type="synonym">Sea slug</name>
    <dbReference type="NCBI Taxonomy" id="188477"/>
    <lineage>
        <taxon>Eukaryota</taxon>
        <taxon>Metazoa</taxon>
        <taxon>Spiralia</taxon>
        <taxon>Lophotrochozoa</taxon>
        <taxon>Mollusca</taxon>
        <taxon>Gastropoda</taxon>
        <taxon>Heterobranchia</taxon>
        <taxon>Euthyneura</taxon>
        <taxon>Panpulmonata</taxon>
        <taxon>Sacoglossa</taxon>
        <taxon>Placobranchoidea</taxon>
        <taxon>Plakobranchidae</taxon>
        <taxon>Elysia</taxon>
    </lineage>
</organism>
<name>A0A3S1B5S4_ELYCH</name>
<dbReference type="OrthoDB" id="10019582at2759"/>
<keyword evidence="6" id="KW-0333">Golgi apparatus</keyword>
<keyword evidence="2" id="KW-0808">Transferase</keyword>
<proteinExistence type="predicted"/>
<keyword evidence="10" id="KW-1185">Reference proteome</keyword>
<sequence length="146" mass="17290">MGEDCSEENFWLQIPYFCGHHPACTIPGNEWALQEAKRNLYRHYLVVGITEDFDSFLSVLETILPRFYRGARLIGAQNRIVRRTARKIPPLPETRKQLEASKIYRMEREFYDFARAKFQTIKYKIQNNLLHPGEKIIYQNLVPKTL</sequence>
<dbReference type="PANTHER" id="PTHR12129">
    <property type="entry name" value="HEPARAN SULFATE 2-O-SULFOTRANSFERASE"/>
    <property type="match status" value="1"/>
</dbReference>
<reference evidence="9 10" key="1">
    <citation type="submission" date="2019-01" db="EMBL/GenBank/DDBJ databases">
        <title>A draft genome assembly of the solar-powered sea slug Elysia chlorotica.</title>
        <authorList>
            <person name="Cai H."/>
            <person name="Li Q."/>
            <person name="Fang X."/>
            <person name="Li J."/>
            <person name="Curtis N.E."/>
            <person name="Altenburger A."/>
            <person name="Shibata T."/>
            <person name="Feng M."/>
            <person name="Maeda T."/>
            <person name="Schwartz J.A."/>
            <person name="Shigenobu S."/>
            <person name="Lundholm N."/>
            <person name="Nishiyama T."/>
            <person name="Yang H."/>
            <person name="Hasebe M."/>
            <person name="Li S."/>
            <person name="Pierce S.K."/>
            <person name="Wang J."/>
        </authorList>
    </citation>
    <scope>NUCLEOTIDE SEQUENCE [LARGE SCALE GENOMIC DNA]</scope>
    <source>
        <strain evidence="9">EC2010</strain>
        <tissue evidence="9">Whole organism of an adult</tissue>
    </source>
</reference>
<dbReference type="PANTHER" id="PTHR12129:SF17">
    <property type="entry name" value="HEPARAN SULFATE 2-O-SULFOTRANSFERASE 1"/>
    <property type="match status" value="1"/>
</dbReference>
<dbReference type="Gene3D" id="3.40.50.300">
    <property type="entry name" value="P-loop containing nucleotide triphosphate hydrolases"/>
    <property type="match status" value="1"/>
</dbReference>
<dbReference type="EMBL" id="RQTK01001027">
    <property type="protein sequence ID" value="RUS72716.1"/>
    <property type="molecule type" value="Genomic_DNA"/>
</dbReference>
<gene>
    <name evidence="9" type="ORF">EGW08_019514</name>
</gene>
<evidence type="ECO:0000256" key="3">
    <source>
        <dbReference type="ARBA" id="ARBA00022692"/>
    </source>
</evidence>
<evidence type="ECO:0000256" key="8">
    <source>
        <dbReference type="ARBA" id="ARBA00023180"/>
    </source>
</evidence>
<dbReference type="Proteomes" id="UP000271974">
    <property type="component" value="Unassembled WGS sequence"/>
</dbReference>
<keyword evidence="4" id="KW-0735">Signal-anchor</keyword>
<evidence type="ECO:0000256" key="7">
    <source>
        <dbReference type="ARBA" id="ARBA00023136"/>
    </source>
</evidence>
<evidence type="ECO:0000313" key="10">
    <source>
        <dbReference type="Proteomes" id="UP000271974"/>
    </source>
</evidence>
<evidence type="ECO:0000256" key="4">
    <source>
        <dbReference type="ARBA" id="ARBA00022968"/>
    </source>
</evidence>
<evidence type="ECO:0000256" key="6">
    <source>
        <dbReference type="ARBA" id="ARBA00023034"/>
    </source>
</evidence>
<keyword evidence="8" id="KW-0325">Glycoprotein</keyword>
<dbReference type="GO" id="GO:0004394">
    <property type="term" value="F:heparan sulfate 2-sulfotransferase activity"/>
    <property type="evidence" value="ECO:0007669"/>
    <property type="project" value="TreeGrafter"/>
</dbReference>
<dbReference type="STRING" id="188477.A0A3S1B5S4"/>
<evidence type="ECO:0000256" key="1">
    <source>
        <dbReference type="ARBA" id="ARBA00004323"/>
    </source>
</evidence>
<accession>A0A3S1B5S4</accession>
<evidence type="ECO:0000313" key="9">
    <source>
        <dbReference type="EMBL" id="RUS72716.1"/>
    </source>
</evidence>
<dbReference type="AlphaFoldDB" id="A0A3S1B5S4"/>
<dbReference type="InterPro" id="IPR027417">
    <property type="entry name" value="P-loop_NTPase"/>
</dbReference>
<dbReference type="GO" id="GO:0000139">
    <property type="term" value="C:Golgi membrane"/>
    <property type="evidence" value="ECO:0007669"/>
    <property type="project" value="UniProtKB-SubCell"/>
</dbReference>
<keyword evidence="7" id="KW-0472">Membrane</keyword>